<accession>A0A1J1I5H9</accession>
<reference evidence="1 2" key="1">
    <citation type="submission" date="2015-04" db="EMBL/GenBank/DDBJ databases">
        <authorList>
            <person name="Syromyatnikov M.Y."/>
            <person name="Popov V.N."/>
        </authorList>
    </citation>
    <scope>NUCLEOTIDE SEQUENCE [LARGE SCALE GENOMIC DNA]</scope>
</reference>
<name>A0A1J1I5H9_9DIPT</name>
<dbReference type="AlphaFoldDB" id="A0A1J1I5H9"/>
<protein>
    <submittedName>
        <fullName evidence="1">CLUMA_CG008336, isoform A</fullName>
    </submittedName>
</protein>
<organism evidence="1 2">
    <name type="scientific">Clunio marinus</name>
    <dbReference type="NCBI Taxonomy" id="568069"/>
    <lineage>
        <taxon>Eukaryota</taxon>
        <taxon>Metazoa</taxon>
        <taxon>Ecdysozoa</taxon>
        <taxon>Arthropoda</taxon>
        <taxon>Hexapoda</taxon>
        <taxon>Insecta</taxon>
        <taxon>Pterygota</taxon>
        <taxon>Neoptera</taxon>
        <taxon>Endopterygota</taxon>
        <taxon>Diptera</taxon>
        <taxon>Nematocera</taxon>
        <taxon>Chironomoidea</taxon>
        <taxon>Chironomidae</taxon>
        <taxon>Clunio</taxon>
    </lineage>
</organism>
<dbReference type="EMBL" id="CVRI01000040">
    <property type="protein sequence ID" value="CRK94844.1"/>
    <property type="molecule type" value="Genomic_DNA"/>
</dbReference>
<evidence type="ECO:0000313" key="2">
    <source>
        <dbReference type="Proteomes" id="UP000183832"/>
    </source>
</evidence>
<evidence type="ECO:0000313" key="1">
    <source>
        <dbReference type="EMBL" id="CRK94844.1"/>
    </source>
</evidence>
<sequence length="70" mass="8248">MKCSSRLFTFFSKSCLNAKGNFTVIAKHFLLNHQNYYQVELLPREEVLTFTEKGIRVNEPYWAPPSHKQN</sequence>
<gene>
    <name evidence="1" type="ORF">CLUMA_CG008336</name>
</gene>
<dbReference type="Proteomes" id="UP000183832">
    <property type="component" value="Unassembled WGS sequence"/>
</dbReference>
<proteinExistence type="predicted"/>
<keyword evidence="2" id="KW-1185">Reference proteome</keyword>